<dbReference type="GO" id="GO:0030267">
    <property type="term" value="F:glyoxylate reductase (NADPH) activity"/>
    <property type="evidence" value="ECO:0007669"/>
    <property type="project" value="TreeGrafter"/>
</dbReference>
<dbReference type="PANTHER" id="PTHR10996">
    <property type="entry name" value="2-HYDROXYACID DEHYDROGENASE-RELATED"/>
    <property type="match status" value="1"/>
</dbReference>
<dbReference type="InterPro" id="IPR036291">
    <property type="entry name" value="NAD(P)-bd_dom_sf"/>
</dbReference>
<keyword evidence="3" id="KW-0520">NAD</keyword>
<evidence type="ECO:0000256" key="1">
    <source>
        <dbReference type="ARBA" id="ARBA00005854"/>
    </source>
</evidence>
<evidence type="ECO:0000256" key="2">
    <source>
        <dbReference type="ARBA" id="ARBA00023002"/>
    </source>
</evidence>
<organism evidence="7 8">
    <name type="scientific">Bombilactobacillus mellifer</name>
    <dbReference type="NCBI Taxonomy" id="1218492"/>
    <lineage>
        <taxon>Bacteria</taxon>
        <taxon>Bacillati</taxon>
        <taxon>Bacillota</taxon>
        <taxon>Bacilli</taxon>
        <taxon>Lactobacillales</taxon>
        <taxon>Lactobacillaceae</taxon>
        <taxon>Bombilactobacillus</taxon>
    </lineage>
</organism>
<evidence type="ECO:0000313" key="8">
    <source>
        <dbReference type="Proteomes" id="UP000033558"/>
    </source>
</evidence>
<keyword evidence="8" id="KW-1185">Reference proteome</keyword>
<gene>
    <name evidence="7" type="primary">gyaR</name>
    <name evidence="7" type="ORF">JG30_02180</name>
</gene>
<dbReference type="PROSITE" id="PS00670">
    <property type="entry name" value="D_2_HYDROXYACID_DH_2"/>
    <property type="match status" value="1"/>
</dbReference>
<dbReference type="RefSeq" id="WP_046315442.1">
    <property type="nucleotide sequence ID" value="NZ_JBHSZT010000003.1"/>
</dbReference>
<evidence type="ECO:0000256" key="4">
    <source>
        <dbReference type="RuleBase" id="RU003719"/>
    </source>
</evidence>
<dbReference type="PATRIC" id="fig|1218492.5.peg.330"/>
<evidence type="ECO:0000313" key="7">
    <source>
        <dbReference type="EMBL" id="KJY62769.1"/>
    </source>
</evidence>
<proteinExistence type="inferred from homology"/>
<sequence length="320" mass="34776">MHLPKILITGPIPAAGVERLRQHFAVTYDPELTTRTWVLQHLAAYEGLLLTGLQADRELIAAGANLKIITTNGVGFDHVDVDYARNQGIVVTNCPQSVRQPTAEMTLALLLATVRRLHFYDHNLRMGKWPDVDQQTNMGMSLAGKVLGIYGMGRIGTTVAQLAQAFGMRICYHNRQRLAQSQEQQLNVQYVDFDTLVQTADVLTLHAPATPATTGVFNAAVFAQMKRTAYLINVARGALVQQDDLITALQTGAIAGAGLDVYATEPQVPAALLQLDNVILTPHAGTGTVEARTAMALEAARNLEDFFQKQQAPNQVNPSA</sequence>
<accession>A0A0F4LWT3</accession>
<dbReference type="Pfam" id="PF00389">
    <property type="entry name" value="2-Hacid_dh"/>
    <property type="match status" value="1"/>
</dbReference>
<name>A0A0F4LWT3_9LACO</name>
<comment type="caution">
    <text evidence="7">The sequence shown here is derived from an EMBL/GenBank/DDBJ whole genome shotgun (WGS) entry which is preliminary data.</text>
</comment>
<dbReference type="Proteomes" id="UP000033558">
    <property type="component" value="Unassembled WGS sequence"/>
</dbReference>
<dbReference type="GO" id="GO:0051287">
    <property type="term" value="F:NAD binding"/>
    <property type="evidence" value="ECO:0007669"/>
    <property type="project" value="InterPro"/>
</dbReference>
<dbReference type="InterPro" id="IPR006139">
    <property type="entry name" value="D-isomer_2_OHA_DH_cat_dom"/>
</dbReference>
<dbReference type="InterPro" id="IPR029752">
    <property type="entry name" value="D-isomer_DH_CS1"/>
</dbReference>
<dbReference type="SUPFAM" id="SSF52283">
    <property type="entry name" value="Formate/glycerate dehydrogenase catalytic domain-like"/>
    <property type="match status" value="1"/>
</dbReference>
<dbReference type="GO" id="GO:0016618">
    <property type="term" value="F:hydroxypyruvate reductase [NAD(P)H] activity"/>
    <property type="evidence" value="ECO:0007669"/>
    <property type="project" value="TreeGrafter"/>
</dbReference>
<dbReference type="PROSITE" id="PS00065">
    <property type="entry name" value="D_2_HYDROXYACID_DH_1"/>
    <property type="match status" value="1"/>
</dbReference>
<dbReference type="AlphaFoldDB" id="A0A0F4LWT3"/>
<dbReference type="EMBL" id="JXJQ01000003">
    <property type="protein sequence ID" value="KJY62769.1"/>
    <property type="molecule type" value="Genomic_DNA"/>
</dbReference>
<feature type="domain" description="D-isomer specific 2-hydroxyacid dehydrogenase catalytic" evidence="5">
    <location>
        <begin position="6"/>
        <end position="317"/>
    </location>
</feature>
<dbReference type="Pfam" id="PF02826">
    <property type="entry name" value="2-Hacid_dh_C"/>
    <property type="match status" value="1"/>
</dbReference>
<dbReference type="InterPro" id="IPR006140">
    <property type="entry name" value="D-isomer_DH_NAD-bd"/>
</dbReference>
<evidence type="ECO:0000259" key="5">
    <source>
        <dbReference type="Pfam" id="PF00389"/>
    </source>
</evidence>
<dbReference type="Gene3D" id="3.40.50.720">
    <property type="entry name" value="NAD(P)-binding Rossmann-like Domain"/>
    <property type="match status" value="2"/>
</dbReference>
<dbReference type="GO" id="GO:0005829">
    <property type="term" value="C:cytosol"/>
    <property type="evidence" value="ECO:0007669"/>
    <property type="project" value="TreeGrafter"/>
</dbReference>
<dbReference type="STRING" id="1218492.JG30_02180"/>
<protein>
    <submittedName>
        <fullName evidence="7">Glyoxylate reductase</fullName>
    </submittedName>
</protein>
<dbReference type="InterPro" id="IPR029753">
    <property type="entry name" value="D-isomer_DH_CS"/>
</dbReference>
<keyword evidence="2 4" id="KW-0560">Oxidoreductase</keyword>
<dbReference type="OrthoDB" id="9805416at2"/>
<evidence type="ECO:0000259" key="6">
    <source>
        <dbReference type="Pfam" id="PF02826"/>
    </source>
</evidence>
<dbReference type="InterPro" id="IPR050223">
    <property type="entry name" value="D-isomer_2-hydroxyacid_DH"/>
</dbReference>
<evidence type="ECO:0000256" key="3">
    <source>
        <dbReference type="ARBA" id="ARBA00023027"/>
    </source>
</evidence>
<comment type="similarity">
    <text evidence="1 4">Belongs to the D-isomer specific 2-hydroxyacid dehydrogenase family.</text>
</comment>
<dbReference type="SUPFAM" id="SSF51735">
    <property type="entry name" value="NAD(P)-binding Rossmann-fold domains"/>
    <property type="match status" value="1"/>
</dbReference>
<dbReference type="FunFam" id="3.40.50.720:FF:000203">
    <property type="entry name" value="D-3-phosphoglycerate dehydrogenase (SerA)"/>
    <property type="match status" value="1"/>
</dbReference>
<reference evidence="7 8" key="1">
    <citation type="submission" date="2015-01" db="EMBL/GenBank/DDBJ databases">
        <title>Comparative genomics of the lactic acid bacteria isolated from the honey bee gut.</title>
        <authorList>
            <person name="Ellegaard K.M."/>
            <person name="Tamarit D."/>
            <person name="Javelind E."/>
            <person name="Olofsson T."/>
            <person name="Andersson S.G."/>
            <person name="Vasquez A."/>
        </authorList>
    </citation>
    <scope>NUCLEOTIDE SEQUENCE [LARGE SCALE GENOMIC DNA]</scope>
    <source>
        <strain evidence="7 8">Bin4</strain>
    </source>
</reference>
<feature type="domain" description="D-isomer specific 2-hydroxyacid dehydrogenase NAD-binding" evidence="6">
    <location>
        <begin position="107"/>
        <end position="285"/>
    </location>
</feature>
<dbReference type="PANTHER" id="PTHR10996:SF283">
    <property type="entry name" value="GLYOXYLATE_HYDROXYPYRUVATE REDUCTASE B"/>
    <property type="match status" value="1"/>
</dbReference>
<dbReference type="HOGENOM" id="CLU_019796_1_2_9"/>